<organism evidence="1 2">
    <name type="scientific">Pseudomonas putida</name>
    <name type="common">Arthrobacter siderocapsulatus</name>
    <dbReference type="NCBI Taxonomy" id="303"/>
    <lineage>
        <taxon>Bacteria</taxon>
        <taxon>Pseudomonadati</taxon>
        <taxon>Pseudomonadota</taxon>
        <taxon>Gammaproteobacteria</taxon>
        <taxon>Pseudomonadales</taxon>
        <taxon>Pseudomonadaceae</taxon>
        <taxon>Pseudomonas</taxon>
    </lineage>
</organism>
<evidence type="ECO:0000313" key="1">
    <source>
        <dbReference type="EMBL" id="BBT38014.1"/>
    </source>
</evidence>
<evidence type="ECO:0000313" key="2">
    <source>
        <dbReference type="Proteomes" id="UP000515680"/>
    </source>
</evidence>
<dbReference type="RefSeq" id="WP_102081439.1">
    <property type="nucleotide sequence ID" value="NZ_AP022227.1"/>
</dbReference>
<proteinExistence type="predicted"/>
<sequence length="161" mass="18544">MKHLWILLACLLLGACTGRAPLPERLPELQLPRQLHVQREQDGQRQDWLLVIQREEGRLRWSLLDLMGIPQARQLFDGRQWHADGLLPPNPAARELFAAVLFALTPEAQLRQLYPGALQRGQQRSLQTRWQVDYQDPDDFTLNLGQGLRYLVTPLPSENTP</sequence>
<accession>A0A6S5TMV6</accession>
<dbReference type="EMBL" id="AP022227">
    <property type="protein sequence ID" value="BBT38014.1"/>
    <property type="molecule type" value="Genomic_DNA"/>
</dbReference>
<dbReference type="AlphaFoldDB" id="A0A6S5TMV6"/>
<protein>
    <submittedName>
        <fullName evidence="1">Lipoprotein</fullName>
    </submittedName>
</protein>
<dbReference type="GeneID" id="93542090"/>
<name>A0A6S5TMV6_PSEPU</name>
<dbReference type="Proteomes" id="UP000515680">
    <property type="component" value="Chromosome"/>
</dbReference>
<dbReference type="PROSITE" id="PS51257">
    <property type="entry name" value="PROKAR_LIPOPROTEIN"/>
    <property type="match status" value="1"/>
</dbReference>
<gene>
    <name evidence="1" type="ORF">WP8W18C01_03550</name>
</gene>
<keyword evidence="1" id="KW-0449">Lipoprotein</keyword>
<reference evidence="1 2" key="1">
    <citation type="submission" date="2019-12" db="EMBL/GenBank/DDBJ databases">
        <title>complete genome sequences of Pseudomonas putida str. WP8-W18-CRE-01 isolated from wastewater treatment plant effluent.</title>
        <authorList>
            <person name="Sekizuka T."/>
            <person name="Itokawa K."/>
            <person name="Yatsu K."/>
            <person name="Inamine Y."/>
            <person name="Kuroda M."/>
        </authorList>
    </citation>
    <scope>NUCLEOTIDE SEQUENCE [LARGE SCALE GENOMIC DNA]</scope>
    <source>
        <strain evidence="1 2">WP8-W18-CRE-01</strain>
    </source>
</reference>